<organism evidence="1">
    <name type="scientific">Anguilla anguilla</name>
    <name type="common">European freshwater eel</name>
    <name type="synonym">Muraena anguilla</name>
    <dbReference type="NCBI Taxonomy" id="7936"/>
    <lineage>
        <taxon>Eukaryota</taxon>
        <taxon>Metazoa</taxon>
        <taxon>Chordata</taxon>
        <taxon>Craniata</taxon>
        <taxon>Vertebrata</taxon>
        <taxon>Euteleostomi</taxon>
        <taxon>Actinopterygii</taxon>
        <taxon>Neopterygii</taxon>
        <taxon>Teleostei</taxon>
        <taxon>Anguilliformes</taxon>
        <taxon>Anguillidae</taxon>
        <taxon>Anguilla</taxon>
    </lineage>
</organism>
<dbReference type="EMBL" id="GBXM01103108">
    <property type="protein sequence ID" value="JAH05469.1"/>
    <property type="molecule type" value="Transcribed_RNA"/>
</dbReference>
<proteinExistence type="predicted"/>
<protein>
    <submittedName>
        <fullName evidence="1">Uncharacterized protein</fullName>
    </submittedName>
</protein>
<dbReference type="AlphaFoldDB" id="A0A0E9PLT0"/>
<accession>A0A0E9PLT0</accession>
<sequence length="33" mass="3692">MPAIVKQGQVIRSLRKYLKYPSSQSKTGPDSDL</sequence>
<reference evidence="1" key="1">
    <citation type="submission" date="2014-11" db="EMBL/GenBank/DDBJ databases">
        <authorList>
            <person name="Amaro Gonzalez C."/>
        </authorList>
    </citation>
    <scope>NUCLEOTIDE SEQUENCE</scope>
</reference>
<name>A0A0E9PLT0_ANGAN</name>
<reference evidence="1" key="2">
    <citation type="journal article" date="2015" name="Fish Shellfish Immunol.">
        <title>Early steps in the European eel (Anguilla anguilla)-Vibrio vulnificus interaction in the gills: Role of the RtxA13 toxin.</title>
        <authorList>
            <person name="Callol A."/>
            <person name="Pajuelo D."/>
            <person name="Ebbesson L."/>
            <person name="Teles M."/>
            <person name="MacKenzie S."/>
            <person name="Amaro C."/>
        </authorList>
    </citation>
    <scope>NUCLEOTIDE SEQUENCE</scope>
</reference>
<evidence type="ECO:0000313" key="1">
    <source>
        <dbReference type="EMBL" id="JAH05469.1"/>
    </source>
</evidence>